<dbReference type="GO" id="GO:0015020">
    <property type="term" value="F:glucuronosyltransferase activity"/>
    <property type="evidence" value="ECO:0007669"/>
    <property type="project" value="InterPro"/>
</dbReference>
<gene>
    <name evidence="7" type="ORF">M569_04677</name>
</gene>
<evidence type="ECO:0000256" key="2">
    <source>
        <dbReference type="ARBA" id="ARBA00022676"/>
    </source>
</evidence>
<comment type="caution">
    <text evidence="7">The sequence shown here is derived from an EMBL/GenBank/DDBJ whole genome shotgun (WGS) entry which is preliminary data.</text>
</comment>
<reference evidence="7 8" key="1">
    <citation type="journal article" date="2013" name="BMC Genomics">
        <title>The miniature genome of a carnivorous plant Genlisea aurea contains a low number of genes and short non-coding sequences.</title>
        <authorList>
            <person name="Leushkin E.V."/>
            <person name="Sutormin R.A."/>
            <person name="Nabieva E.R."/>
            <person name="Penin A.A."/>
            <person name="Kondrashov A.S."/>
            <person name="Logacheva M.D."/>
        </authorList>
    </citation>
    <scope>NUCLEOTIDE SEQUENCE [LARGE SCALE GENOMIC DNA]</scope>
</reference>
<dbReference type="GO" id="GO:0016020">
    <property type="term" value="C:membrane"/>
    <property type="evidence" value="ECO:0007669"/>
    <property type="project" value="UniProtKB-SubCell"/>
</dbReference>
<dbReference type="Pfam" id="PF02485">
    <property type="entry name" value="Branch"/>
    <property type="match status" value="1"/>
</dbReference>
<dbReference type="EMBL" id="AUSU01001834">
    <property type="protein sequence ID" value="EPS70081.1"/>
    <property type="molecule type" value="Genomic_DNA"/>
</dbReference>
<evidence type="ECO:0000256" key="1">
    <source>
        <dbReference type="ARBA" id="ARBA00004606"/>
    </source>
</evidence>
<evidence type="ECO:0000256" key="3">
    <source>
        <dbReference type="ARBA" id="ARBA00022679"/>
    </source>
</evidence>
<accession>S8CYH8</accession>
<feature type="non-terminal residue" evidence="7">
    <location>
        <position position="1"/>
    </location>
</feature>
<sequence length="418" mass="47369">RRWIFPAVTACVMSLLILFLTALISSDGSPPLRRFYANSVAASVSIFVEHRLKPIPASDALALPPRFAYLISGSAGDGAMLRRTLQALYHPNNQYVVHLDAESSAEERLDLSNYVDSHFIFRRFENVRMISKANLVTYRGPTMVANTLHAASILLKAGGDWDWFINLSASDYPLVTQDDLLDVFSRLPRDLNFIDHTSNIGWKEFQRAKPVIIDPGLYMTKKSDVFWITQRRSVPTAFKLFTGSAWVVLSRSFVDYCIWGWDNLPRTLLMYYTNFLSSPEGYFHTVICNANDFKNTTINNDLHFISWDNPPKQHPHYLSLDDMQRMVDSNAPFARKFHHNDPVLDRIDRELLFRGQGMLVPGGWCVPGMGERKNGTTTDPCSDVGDVNVLRTTAGAKRLDRLITTLLGDDKLAAERCK</sequence>
<dbReference type="PANTHER" id="PTHR45719:SF3">
    <property type="entry name" value="BETA-GLUCURONOSYLTRANSFERASE GLCAT14A"/>
    <property type="match status" value="1"/>
</dbReference>
<evidence type="ECO:0000256" key="5">
    <source>
        <dbReference type="ARBA" id="ARBA00023180"/>
    </source>
</evidence>
<name>S8CYH8_9LAMI</name>
<evidence type="ECO:0000313" key="7">
    <source>
        <dbReference type="EMBL" id="EPS70081.1"/>
    </source>
</evidence>
<keyword evidence="4" id="KW-0472">Membrane</keyword>
<keyword evidence="3" id="KW-0808">Transferase</keyword>
<protein>
    <recommendedName>
        <fullName evidence="9">Glycosyltransferase family 14 protein</fullName>
    </recommendedName>
</protein>
<evidence type="ECO:0000256" key="4">
    <source>
        <dbReference type="ARBA" id="ARBA00023136"/>
    </source>
</evidence>
<evidence type="ECO:0008006" key="9">
    <source>
        <dbReference type="Google" id="ProtNLM"/>
    </source>
</evidence>
<evidence type="ECO:0000256" key="6">
    <source>
        <dbReference type="SAM" id="SignalP"/>
    </source>
</evidence>
<dbReference type="InterPro" id="IPR003406">
    <property type="entry name" value="Glyco_trans_14"/>
</dbReference>
<keyword evidence="5" id="KW-0325">Glycoprotein</keyword>
<keyword evidence="2" id="KW-0328">Glycosyltransferase</keyword>
<dbReference type="PANTHER" id="PTHR45719">
    <property type="entry name" value="GLYCOSYLTRANSFERASE"/>
    <property type="match status" value="1"/>
</dbReference>
<organism evidence="7 8">
    <name type="scientific">Genlisea aurea</name>
    <dbReference type="NCBI Taxonomy" id="192259"/>
    <lineage>
        <taxon>Eukaryota</taxon>
        <taxon>Viridiplantae</taxon>
        <taxon>Streptophyta</taxon>
        <taxon>Embryophyta</taxon>
        <taxon>Tracheophyta</taxon>
        <taxon>Spermatophyta</taxon>
        <taxon>Magnoliopsida</taxon>
        <taxon>eudicotyledons</taxon>
        <taxon>Gunneridae</taxon>
        <taxon>Pentapetalae</taxon>
        <taxon>asterids</taxon>
        <taxon>lamiids</taxon>
        <taxon>Lamiales</taxon>
        <taxon>Lentibulariaceae</taxon>
        <taxon>Genlisea</taxon>
    </lineage>
</organism>
<proteinExistence type="predicted"/>
<feature type="signal peptide" evidence="6">
    <location>
        <begin position="1"/>
        <end position="28"/>
    </location>
</feature>
<dbReference type="InterPro" id="IPR044610">
    <property type="entry name" value="GLCAT14A/B/C"/>
</dbReference>
<dbReference type="OrthoDB" id="2019572at2759"/>
<keyword evidence="6" id="KW-0732">Signal</keyword>
<evidence type="ECO:0000313" key="8">
    <source>
        <dbReference type="Proteomes" id="UP000015453"/>
    </source>
</evidence>
<keyword evidence="8" id="KW-1185">Reference proteome</keyword>
<dbReference type="AlphaFoldDB" id="S8CYH8"/>
<feature type="chain" id="PRO_5004562145" description="Glycosyltransferase family 14 protein" evidence="6">
    <location>
        <begin position="29"/>
        <end position="418"/>
    </location>
</feature>
<comment type="subcellular location">
    <subcellularLocation>
        <location evidence="1">Membrane</location>
        <topology evidence="1">Single-pass type II membrane protein</topology>
    </subcellularLocation>
</comment>
<dbReference type="Proteomes" id="UP000015453">
    <property type="component" value="Unassembled WGS sequence"/>
</dbReference>